<name>A0A1C3PFS9_9ACTN</name>
<protein>
    <submittedName>
        <fullName evidence="1">Uncharacterized protein</fullName>
    </submittedName>
</protein>
<accession>A0A1C3PFS9</accession>
<sequence>MSGIDQLGRIWDDQRGRLWEQVWTHLEDGFQHEVVDRVRNTVDDIRDGSDRS</sequence>
<dbReference type="EMBL" id="FLUV01002418">
    <property type="protein sequence ID" value="SBW28687.1"/>
    <property type="molecule type" value="Genomic_DNA"/>
</dbReference>
<dbReference type="Proteomes" id="UP000199013">
    <property type="component" value="Unassembled WGS sequence"/>
</dbReference>
<proteinExistence type="predicted"/>
<dbReference type="AlphaFoldDB" id="A0A1C3PFS9"/>
<evidence type="ECO:0000313" key="1">
    <source>
        <dbReference type="EMBL" id="SBW28687.1"/>
    </source>
</evidence>
<keyword evidence="2" id="KW-1185">Reference proteome</keyword>
<evidence type="ECO:0000313" key="2">
    <source>
        <dbReference type="Proteomes" id="UP000199013"/>
    </source>
</evidence>
<gene>
    <name evidence="1" type="ORF">FDG2_5863</name>
</gene>
<reference evidence="2" key="1">
    <citation type="submission" date="2016-02" db="EMBL/GenBank/DDBJ databases">
        <authorList>
            <person name="Wibberg D."/>
        </authorList>
    </citation>
    <scope>NUCLEOTIDE SEQUENCE [LARGE SCALE GENOMIC DNA]</scope>
</reference>
<organism evidence="1 2">
    <name type="scientific">Candidatus Protofrankia californiensis</name>
    <dbReference type="NCBI Taxonomy" id="1839754"/>
    <lineage>
        <taxon>Bacteria</taxon>
        <taxon>Bacillati</taxon>
        <taxon>Actinomycetota</taxon>
        <taxon>Actinomycetes</taxon>
        <taxon>Frankiales</taxon>
        <taxon>Frankiaceae</taxon>
        <taxon>Protofrankia</taxon>
    </lineage>
</organism>